<name>A0A225V961_9STRA</name>
<protein>
    <recommendedName>
        <fullName evidence="3">ISXO2-like transposase domain-containing protein</fullName>
    </recommendedName>
</protein>
<organism evidence="1 2">
    <name type="scientific">Phytophthora megakarya</name>
    <dbReference type="NCBI Taxonomy" id="4795"/>
    <lineage>
        <taxon>Eukaryota</taxon>
        <taxon>Sar</taxon>
        <taxon>Stramenopiles</taxon>
        <taxon>Oomycota</taxon>
        <taxon>Peronosporomycetes</taxon>
        <taxon>Peronosporales</taxon>
        <taxon>Peronosporaceae</taxon>
        <taxon>Phytophthora</taxon>
    </lineage>
</organism>
<reference evidence="2" key="1">
    <citation type="submission" date="2017-03" db="EMBL/GenBank/DDBJ databases">
        <title>Phytopthora megakarya and P. palmivora, two closely related causual agents of cacao black pod achieved similar genome size and gene model numbers by different mechanisms.</title>
        <authorList>
            <person name="Ali S."/>
            <person name="Shao J."/>
            <person name="Larry D.J."/>
            <person name="Kronmiller B."/>
            <person name="Shen D."/>
            <person name="Strem M.D."/>
            <person name="Melnick R.L."/>
            <person name="Guiltinan M.J."/>
            <person name="Tyler B.M."/>
            <person name="Meinhardt L.W."/>
            <person name="Bailey B.A."/>
        </authorList>
    </citation>
    <scope>NUCLEOTIDE SEQUENCE [LARGE SCALE GENOMIC DNA]</scope>
    <source>
        <strain evidence="2">zdho120</strain>
    </source>
</reference>
<sequence length="167" mass="19567">IDETSIKKKSKNNVGTRHPDYWLFGGVDWSTNLWFAMVVEDDRTKPTLSAEIKKFILPGTDIISDMWSSYVTADGSHNIENNPYIDGMGYTHNWNSHSRNFVNSATGAHTQRIEGVWEVRMNHRLKQFRSYPRELMPSFIDECLWRAWFFSACIPTAVLQRTRRRHQ</sequence>
<evidence type="ECO:0000313" key="2">
    <source>
        <dbReference type="Proteomes" id="UP000198211"/>
    </source>
</evidence>
<dbReference type="STRING" id="4795.A0A225V961"/>
<feature type="non-terminal residue" evidence="1">
    <location>
        <position position="1"/>
    </location>
</feature>
<evidence type="ECO:0008006" key="3">
    <source>
        <dbReference type="Google" id="ProtNLM"/>
    </source>
</evidence>
<dbReference type="InterPro" id="IPR053164">
    <property type="entry name" value="IS1016-like_transposase"/>
</dbReference>
<comment type="caution">
    <text evidence="1">The sequence shown here is derived from an EMBL/GenBank/DDBJ whole genome shotgun (WGS) entry which is preliminary data.</text>
</comment>
<dbReference type="OrthoDB" id="125216at2759"/>
<dbReference type="PANTHER" id="PTHR47163:SF2">
    <property type="entry name" value="SI:DKEY-17M8.2"/>
    <property type="match status" value="1"/>
</dbReference>
<dbReference type="PANTHER" id="PTHR47163">
    <property type="entry name" value="DDE_TNP_IS1595 DOMAIN-CONTAINING PROTEIN"/>
    <property type="match status" value="1"/>
</dbReference>
<dbReference type="EMBL" id="NBNE01006708">
    <property type="protein sequence ID" value="OWZ01634.1"/>
    <property type="molecule type" value="Genomic_DNA"/>
</dbReference>
<proteinExistence type="predicted"/>
<dbReference type="AlphaFoldDB" id="A0A225V961"/>
<gene>
    <name evidence="1" type="ORF">PHMEG_00026941</name>
</gene>
<accession>A0A225V961</accession>
<dbReference type="Proteomes" id="UP000198211">
    <property type="component" value="Unassembled WGS sequence"/>
</dbReference>
<evidence type="ECO:0000313" key="1">
    <source>
        <dbReference type="EMBL" id="OWZ01634.1"/>
    </source>
</evidence>
<keyword evidence="2" id="KW-1185">Reference proteome</keyword>